<dbReference type="Proteomes" id="UP000006906">
    <property type="component" value="Chromosome 2"/>
</dbReference>
<dbReference type="GeneID" id="66052244"/>
<sequence>MDGRDDGSPGAAPLGPTLEPAPETGVISSVRKAFGFIATPSRSRDIFFHISALEDCTPEQLQEGTAVTFVPRWEPDAGDGSSGGGAGGSGIGGGLTGAAGGAAGGGGSRAKRPIATRVRLAPVGTRVRMTRLEPGLVLGFVSDPAPPAATAGAGATAAGAGSSSGPKGILRFLDEAGSPDHVFYSAEDVEGAGAALGATAAAVTAAASVAGERPAAGAAVAAQLPGGASAGAEPALPAGQLVLFRLCTDLRAAAQAAEQAAAAAARAQALQTSQQHQAPQTAPGRGAAAGPRRAAYQWAVEVRPVGAAEVAAHTLWRQQAAVLQLLAGAVQAAYELQAAGGMPAPVPRPRPA</sequence>
<dbReference type="Gene3D" id="2.40.50.140">
    <property type="entry name" value="Nucleic acid-binding proteins"/>
    <property type="match status" value="1"/>
</dbReference>
<gene>
    <name evidence="3" type="ORF">CHLRE_02g078831v5</name>
</gene>
<proteinExistence type="predicted"/>
<feature type="domain" description="CSD" evidence="2">
    <location>
        <begin position="22"/>
        <end position="120"/>
    </location>
</feature>
<dbReference type="PROSITE" id="PS51857">
    <property type="entry name" value="CSD_2"/>
    <property type="match status" value="1"/>
</dbReference>
<feature type="region of interest" description="Disordered" evidence="1">
    <location>
        <begin position="1"/>
        <end position="23"/>
    </location>
</feature>
<dbReference type="AlphaFoldDB" id="A0A2K3E0D6"/>
<accession>A0A2K3E0D6</accession>
<dbReference type="Pfam" id="PF00313">
    <property type="entry name" value="CSD"/>
    <property type="match status" value="1"/>
</dbReference>
<keyword evidence="4" id="KW-1185">Reference proteome</keyword>
<dbReference type="OrthoDB" id="550816at2759"/>
<feature type="compositionally biased region" description="Gly residues" evidence="1">
    <location>
        <begin position="80"/>
        <end position="91"/>
    </location>
</feature>
<dbReference type="GO" id="GO:0003676">
    <property type="term" value="F:nucleic acid binding"/>
    <property type="evidence" value="ECO:0007669"/>
    <property type="project" value="InterPro"/>
</dbReference>
<name>A0A2K3E0D6_CHLRE</name>
<evidence type="ECO:0000313" key="4">
    <source>
        <dbReference type="Proteomes" id="UP000006906"/>
    </source>
</evidence>
<dbReference type="EMBL" id="CM008963">
    <property type="protein sequence ID" value="PNW86252.1"/>
    <property type="molecule type" value="Genomic_DNA"/>
</dbReference>
<dbReference type="InParanoid" id="A0A2K3E0D6"/>
<dbReference type="InterPro" id="IPR019844">
    <property type="entry name" value="CSD_CS"/>
</dbReference>
<dbReference type="CDD" id="cd04458">
    <property type="entry name" value="CSP_CDS"/>
    <property type="match status" value="1"/>
</dbReference>
<dbReference type="InterPro" id="IPR002059">
    <property type="entry name" value="CSP_DNA-bd"/>
</dbReference>
<reference evidence="3 4" key="1">
    <citation type="journal article" date="2007" name="Science">
        <title>The Chlamydomonas genome reveals the evolution of key animal and plant functions.</title>
        <authorList>
            <person name="Merchant S.S."/>
            <person name="Prochnik S.E."/>
            <person name="Vallon O."/>
            <person name="Harris E.H."/>
            <person name="Karpowicz S.J."/>
            <person name="Witman G.B."/>
            <person name="Terry A."/>
            <person name="Salamov A."/>
            <person name="Fritz-Laylin L.K."/>
            <person name="Marechal-Drouard L."/>
            <person name="Marshall W.F."/>
            <person name="Qu L.H."/>
            <person name="Nelson D.R."/>
            <person name="Sanderfoot A.A."/>
            <person name="Spalding M.H."/>
            <person name="Kapitonov V.V."/>
            <person name="Ren Q."/>
            <person name="Ferris P."/>
            <person name="Lindquist E."/>
            <person name="Shapiro H."/>
            <person name="Lucas S.M."/>
            <person name="Grimwood J."/>
            <person name="Schmutz J."/>
            <person name="Cardol P."/>
            <person name="Cerutti H."/>
            <person name="Chanfreau G."/>
            <person name="Chen C.L."/>
            <person name="Cognat V."/>
            <person name="Croft M.T."/>
            <person name="Dent R."/>
            <person name="Dutcher S."/>
            <person name="Fernandez E."/>
            <person name="Fukuzawa H."/>
            <person name="Gonzalez-Ballester D."/>
            <person name="Gonzalez-Halphen D."/>
            <person name="Hallmann A."/>
            <person name="Hanikenne M."/>
            <person name="Hippler M."/>
            <person name="Inwood W."/>
            <person name="Jabbari K."/>
            <person name="Kalanon M."/>
            <person name="Kuras R."/>
            <person name="Lefebvre P.A."/>
            <person name="Lemaire S.D."/>
            <person name="Lobanov A.V."/>
            <person name="Lohr M."/>
            <person name="Manuell A."/>
            <person name="Meier I."/>
            <person name="Mets L."/>
            <person name="Mittag M."/>
            <person name="Mittelmeier T."/>
            <person name="Moroney J.V."/>
            <person name="Moseley J."/>
            <person name="Napoli C."/>
            <person name="Nedelcu A.M."/>
            <person name="Niyogi K."/>
            <person name="Novoselov S.V."/>
            <person name="Paulsen I.T."/>
            <person name="Pazour G."/>
            <person name="Purton S."/>
            <person name="Ral J.P."/>
            <person name="Riano-Pachon D.M."/>
            <person name="Riekhof W."/>
            <person name="Rymarquis L."/>
            <person name="Schroda M."/>
            <person name="Stern D."/>
            <person name="Umen J."/>
            <person name="Willows R."/>
            <person name="Wilson N."/>
            <person name="Zimmer S.L."/>
            <person name="Allmer J."/>
            <person name="Balk J."/>
            <person name="Bisova K."/>
            <person name="Chen C.J."/>
            <person name="Elias M."/>
            <person name="Gendler K."/>
            <person name="Hauser C."/>
            <person name="Lamb M.R."/>
            <person name="Ledford H."/>
            <person name="Long J.C."/>
            <person name="Minagawa J."/>
            <person name="Page M.D."/>
            <person name="Pan J."/>
            <person name="Pootakham W."/>
            <person name="Roje S."/>
            <person name="Rose A."/>
            <person name="Stahlberg E."/>
            <person name="Terauchi A.M."/>
            <person name="Yang P."/>
            <person name="Ball S."/>
            <person name="Bowler C."/>
            <person name="Dieckmann C.L."/>
            <person name="Gladyshev V.N."/>
            <person name="Green P."/>
            <person name="Jorgensen R."/>
            <person name="Mayfield S."/>
            <person name="Mueller-Roeber B."/>
            <person name="Rajamani S."/>
            <person name="Sayre R.T."/>
            <person name="Brokstein P."/>
            <person name="Dubchak I."/>
            <person name="Goodstein D."/>
            <person name="Hornick L."/>
            <person name="Huang Y.W."/>
            <person name="Jhaveri J."/>
            <person name="Luo Y."/>
            <person name="Martinez D."/>
            <person name="Ngau W.C."/>
            <person name="Otillar B."/>
            <person name="Poliakov A."/>
            <person name="Porter A."/>
            <person name="Szajkowski L."/>
            <person name="Werner G."/>
            <person name="Zhou K."/>
            <person name="Grigoriev I.V."/>
            <person name="Rokhsar D.S."/>
            <person name="Grossman A.R."/>
        </authorList>
    </citation>
    <scope>NUCLEOTIDE SEQUENCE [LARGE SCALE GENOMIC DNA]</scope>
    <source>
        <strain evidence="4">CC-503</strain>
    </source>
</reference>
<dbReference type="Gramene" id="PNW86252">
    <property type="protein sequence ID" value="PNW86252"/>
    <property type="gene ID" value="CHLRE_02g078831v5"/>
</dbReference>
<dbReference type="KEGG" id="cre:CHLRE_02g078831v5"/>
<evidence type="ECO:0000313" key="3">
    <source>
        <dbReference type="EMBL" id="PNW86252.1"/>
    </source>
</evidence>
<feature type="region of interest" description="Disordered" evidence="1">
    <location>
        <begin position="71"/>
        <end position="91"/>
    </location>
</feature>
<protein>
    <recommendedName>
        <fullName evidence="2">CSD domain-containing protein</fullName>
    </recommendedName>
</protein>
<dbReference type="InterPro" id="IPR012340">
    <property type="entry name" value="NA-bd_OB-fold"/>
</dbReference>
<dbReference type="RefSeq" id="XP_042926834.1">
    <property type="nucleotide sequence ID" value="XM_043059200.1"/>
</dbReference>
<feature type="region of interest" description="Disordered" evidence="1">
    <location>
        <begin position="271"/>
        <end position="290"/>
    </location>
</feature>
<evidence type="ECO:0000259" key="2">
    <source>
        <dbReference type="PROSITE" id="PS51857"/>
    </source>
</evidence>
<organism evidence="3 4">
    <name type="scientific">Chlamydomonas reinhardtii</name>
    <name type="common">Chlamydomonas smithii</name>
    <dbReference type="NCBI Taxonomy" id="3055"/>
    <lineage>
        <taxon>Eukaryota</taxon>
        <taxon>Viridiplantae</taxon>
        <taxon>Chlorophyta</taxon>
        <taxon>core chlorophytes</taxon>
        <taxon>Chlorophyceae</taxon>
        <taxon>CS clade</taxon>
        <taxon>Chlamydomonadales</taxon>
        <taxon>Chlamydomonadaceae</taxon>
        <taxon>Chlamydomonas</taxon>
    </lineage>
</organism>
<evidence type="ECO:0000256" key="1">
    <source>
        <dbReference type="SAM" id="MobiDB-lite"/>
    </source>
</evidence>
<dbReference type="SUPFAM" id="SSF50249">
    <property type="entry name" value="Nucleic acid-binding proteins"/>
    <property type="match status" value="1"/>
</dbReference>
<dbReference type="PROSITE" id="PS00352">
    <property type="entry name" value="CSD_1"/>
    <property type="match status" value="1"/>
</dbReference>